<dbReference type="Gene3D" id="2.40.160.20">
    <property type="match status" value="1"/>
</dbReference>
<dbReference type="AlphaFoldDB" id="A0A381NJJ1"/>
<evidence type="ECO:0008006" key="2">
    <source>
        <dbReference type="Google" id="ProtNLM"/>
    </source>
</evidence>
<dbReference type="SUPFAM" id="SSF56925">
    <property type="entry name" value="OMPA-like"/>
    <property type="match status" value="1"/>
</dbReference>
<dbReference type="InterPro" id="IPR011250">
    <property type="entry name" value="OMP/PagP_B-barrel"/>
</dbReference>
<accession>A0A381NJJ1</accession>
<reference evidence="1" key="1">
    <citation type="submission" date="2018-05" db="EMBL/GenBank/DDBJ databases">
        <authorList>
            <person name="Lanie J.A."/>
            <person name="Ng W.-L."/>
            <person name="Kazmierczak K.M."/>
            <person name="Andrzejewski T.M."/>
            <person name="Davidsen T.M."/>
            <person name="Wayne K.J."/>
            <person name="Tettelin H."/>
            <person name="Glass J.I."/>
            <person name="Rusch D."/>
            <person name="Podicherti R."/>
            <person name="Tsui H.-C.T."/>
            <person name="Winkler M.E."/>
        </authorList>
    </citation>
    <scope>NUCLEOTIDE SEQUENCE</scope>
</reference>
<evidence type="ECO:0000313" key="1">
    <source>
        <dbReference type="EMBL" id="SUZ54677.1"/>
    </source>
</evidence>
<proteinExistence type="predicted"/>
<gene>
    <name evidence="1" type="ORF">METZ01_LOCUS7531</name>
</gene>
<name>A0A381NJJ1_9ZZZZ</name>
<sequence>MKKTFILFIIVCIPYISFCQNKQNKYYKPYRFSVSGLTKFPIGETNSYGFDMGIGIMGELIYTLDQKAKYEISLEAGFMSTLSYSENSNDIKYLIPAGINIHYYFIDEAFSPFIGIGYGIENFDNKNKYVLKPTIGISYEKIKVFARYGIISEYNSIEIGISYSFKERPCGCFPTNK</sequence>
<protein>
    <recommendedName>
        <fullName evidence="2">Outer membrane protein beta-barrel domain-containing protein</fullName>
    </recommendedName>
</protein>
<organism evidence="1">
    <name type="scientific">marine metagenome</name>
    <dbReference type="NCBI Taxonomy" id="408172"/>
    <lineage>
        <taxon>unclassified sequences</taxon>
        <taxon>metagenomes</taxon>
        <taxon>ecological metagenomes</taxon>
    </lineage>
</organism>
<dbReference type="EMBL" id="UINC01000401">
    <property type="protein sequence ID" value="SUZ54677.1"/>
    <property type="molecule type" value="Genomic_DNA"/>
</dbReference>